<dbReference type="Pfam" id="PF11776">
    <property type="entry name" value="RcnB"/>
    <property type="match status" value="1"/>
</dbReference>
<dbReference type="Proteomes" id="UP000195877">
    <property type="component" value="Chromosome 1"/>
</dbReference>
<dbReference type="EMBL" id="LT853882">
    <property type="protein sequence ID" value="SMR00310.1"/>
    <property type="molecule type" value="Genomic_DNA"/>
</dbReference>
<dbReference type="RefSeq" id="WP_002811932.1">
    <property type="nucleotide sequence ID" value="NZ_CP016830.1"/>
</dbReference>
<evidence type="ECO:0000313" key="4">
    <source>
        <dbReference type="EMBL" id="SMR02244.1"/>
    </source>
</evidence>
<evidence type="ECO:0000256" key="1">
    <source>
        <dbReference type="SAM" id="MobiDB-lite"/>
    </source>
</evidence>
<feature type="signal peptide" evidence="2">
    <location>
        <begin position="1"/>
        <end position="26"/>
    </location>
</feature>
<proteinExistence type="predicted"/>
<dbReference type="InterPro" id="IPR024572">
    <property type="entry name" value="RcnB"/>
</dbReference>
<dbReference type="Proteomes" id="UP000195953">
    <property type="component" value="Chromosome 1"/>
</dbReference>
<name>A0A1Y6HDE8_9XANT</name>
<evidence type="ECO:0000256" key="2">
    <source>
        <dbReference type="SAM" id="SignalP"/>
    </source>
</evidence>
<dbReference type="EMBL" id="LT853885">
    <property type="protein sequence ID" value="SMR02244.1"/>
    <property type="molecule type" value="Genomic_DNA"/>
</dbReference>
<feature type="region of interest" description="Disordered" evidence="1">
    <location>
        <begin position="28"/>
        <end position="52"/>
    </location>
</feature>
<keyword evidence="2" id="KW-0732">Signal</keyword>
<evidence type="ECO:0000313" key="6">
    <source>
        <dbReference type="Proteomes" id="UP000195953"/>
    </source>
</evidence>
<evidence type="ECO:0008006" key="7">
    <source>
        <dbReference type="Google" id="ProtNLM"/>
    </source>
</evidence>
<protein>
    <recommendedName>
        <fullName evidence="7">Integral membrane protein</fullName>
    </recommendedName>
</protein>
<feature type="chain" id="PRO_5030038219" description="Integral membrane protein" evidence="2">
    <location>
        <begin position="27"/>
        <end position="179"/>
    </location>
</feature>
<keyword evidence="5" id="KW-1185">Reference proteome</keyword>
<evidence type="ECO:0000313" key="3">
    <source>
        <dbReference type="EMBL" id="SMR00310.1"/>
    </source>
</evidence>
<dbReference type="AlphaFoldDB" id="A0A1Y6HDE8"/>
<dbReference type="KEGG" id="xfr:BER92_04475"/>
<dbReference type="eggNOG" id="COG5455">
    <property type="taxonomic scope" value="Bacteria"/>
</dbReference>
<reference evidence="3 5" key="1">
    <citation type="submission" date="2017-05" db="EMBL/GenBank/DDBJ databases">
        <authorList>
            <person name="Blom J."/>
        </authorList>
    </citation>
    <scope>NUCLEOTIDE SEQUENCE [LARGE SCALE GENOMIC DNA]</scope>
    <source>
        <strain evidence="3">PD885</strain>
    </source>
</reference>
<dbReference type="Gene3D" id="3.10.450.160">
    <property type="entry name" value="inner membrane protein cigr"/>
    <property type="match status" value="1"/>
</dbReference>
<dbReference type="STRING" id="48664.BER92_04475"/>
<dbReference type="OrthoDB" id="6025819at2"/>
<organism evidence="4 6">
    <name type="scientific">Xanthomonas fragariae</name>
    <dbReference type="NCBI Taxonomy" id="48664"/>
    <lineage>
        <taxon>Bacteria</taxon>
        <taxon>Pseudomonadati</taxon>
        <taxon>Pseudomonadota</taxon>
        <taxon>Gammaproteobacteria</taxon>
        <taxon>Lysobacterales</taxon>
        <taxon>Lysobacteraceae</taxon>
        <taxon>Xanthomonas</taxon>
    </lineage>
</organism>
<reference evidence="4 6" key="2">
    <citation type="submission" date="2017-05" db="EMBL/GenBank/DDBJ databases">
        <authorList>
            <person name="Song R."/>
            <person name="Chenine A.L."/>
            <person name="Ruprecht R.M."/>
        </authorList>
    </citation>
    <scope>NUCLEOTIDE SEQUENCE [LARGE SCALE GENOMIC DNA]</scope>
    <source>
        <strain evidence="4">PD5205</strain>
    </source>
</reference>
<dbReference type="GeneID" id="61895383"/>
<sequence>MNRKRIVTVVLSSILALGSFAPAAFAGDWDRDHDRRGPDRDQRGDWRNGRHDDRREWRDDRREWRDERRADRREWREDRHYYSNGYREGYREARHQERYDDRGRGYAYYPAPVYRPGPPPPPYWARGQRYHGPDYVINDYDRYNLRRPPYGYRWQRDDAGNLLLVAIATGVIADLVLHH</sequence>
<gene>
    <name evidence="4" type="ORF">PD5205_00925</name>
    <name evidence="3" type="ORF">PD885_03088</name>
</gene>
<evidence type="ECO:0000313" key="5">
    <source>
        <dbReference type="Proteomes" id="UP000195877"/>
    </source>
</evidence>
<accession>A0A1Y6HDE8</accession>